<dbReference type="Proteomes" id="UP001229421">
    <property type="component" value="Unassembled WGS sequence"/>
</dbReference>
<dbReference type="PANTHER" id="PTHR33264">
    <property type="entry name" value="EXPRESSED PROTEIN"/>
    <property type="match status" value="1"/>
</dbReference>
<dbReference type="AlphaFoldDB" id="A0AAD8LEF3"/>
<sequence length="112" mass="13208">MTTPQFLQHRSLESRRQMLNQHSSSRTNRMAEFVGGTTARVAAVCCCVPCAVVDFTVFTMYKVPKGLCKNTLRRRRRRRLMMQRNNDDDLMMHLVVSRWDGEENGWKWGWVK</sequence>
<comment type="caution">
    <text evidence="1">The sequence shown here is derived from an EMBL/GenBank/DDBJ whole genome shotgun (WGS) entry which is preliminary data.</text>
</comment>
<reference evidence="1" key="1">
    <citation type="journal article" date="2023" name="bioRxiv">
        <title>Improved chromosome-level genome assembly for marigold (Tagetes erecta).</title>
        <authorList>
            <person name="Jiang F."/>
            <person name="Yuan L."/>
            <person name="Wang S."/>
            <person name="Wang H."/>
            <person name="Xu D."/>
            <person name="Wang A."/>
            <person name="Fan W."/>
        </authorList>
    </citation>
    <scope>NUCLEOTIDE SEQUENCE</scope>
    <source>
        <strain evidence="1">WSJ</strain>
        <tissue evidence="1">Leaf</tissue>
    </source>
</reference>
<evidence type="ECO:0000313" key="2">
    <source>
        <dbReference type="Proteomes" id="UP001229421"/>
    </source>
</evidence>
<dbReference type="EMBL" id="JAUHHV010000001">
    <property type="protein sequence ID" value="KAK1437691.1"/>
    <property type="molecule type" value="Genomic_DNA"/>
</dbReference>
<protein>
    <submittedName>
        <fullName evidence="1">Uncharacterized protein</fullName>
    </submittedName>
</protein>
<name>A0AAD8LEF3_TARER</name>
<accession>A0AAD8LEF3</accession>
<evidence type="ECO:0000313" key="1">
    <source>
        <dbReference type="EMBL" id="KAK1437691.1"/>
    </source>
</evidence>
<dbReference type="PANTHER" id="PTHR33264:SF8">
    <property type="entry name" value="EXPRESSED PROTEIN"/>
    <property type="match status" value="1"/>
</dbReference>
<proteinExistence type="predicted"/>
<gene>
    <name evidence="1" type="ORF">QVD17_03487</name>
</gene>
<organism evidence="1 2">
    <name type="scientific">Tagetes erecta</name>
    <name type="common">African marigold</name>
    <dbReference type="NCBI Taxonomy" id="13708"/>
    <lineage>
        <taxon>Eukaryota</taxon>
        <taxon>Viridiplantae</taxon>
        <taxon>Streptophyta</taxon>
        <taxon>Embryophyta</taxon>
        <taxon>Tracheophyta</taxon>
        <taxon>Spermatophyta</taxon>
        <taxon>Magnoliopsida</taxon>
        <taxon>eudicotyledons</taxon>
        <taxon>Gunneridae</taxon>
        <taxon>Pentapetalae</taxon>
        <taxon>asterids</taxon>
        <taxon>campanulids</taxon>
        <taxon>Asterales</taxon>
        <taxon>Asteraceae</taxon>
        <taxon>Asteroideae</taxon>
        <taxon>Heliantheae alliance</taxon>
        <taxon>Tageteae</taxon>
        <taxon>Tagetes</taxon>
    </lineage>
</organism>
<keyword evidence="2" id="KW-1185">Reference proteome</keyword>